<proteinExistence type="predicted"/>
<dbReference type="AlphaFoldDB" id="A0AAV7LR98"/>
<sequence length="166" mass="17458">MQLVRAMGTDQARVVNVQSTNEGLPPTGATTSSGMAVPGCTVQQSPRHRPGRADSALPSHIPVLGGGVTSDDRHRQHCATCRPRASGSSEAPVASGPPRHVGQRVQATTSAATMTTQNAAAVAHPPHPHPLLLTVLSLQQLLVCSDCQSPWFNGTRRRNFTTALSF</sequence>
<feature type="region of interest" description="Disordered" evidence="1">
    <location>
        <begin position="20"/>
        <end position="60"/>
    </location>
</feature>
<dbReference type="EMBL" id="JANPWB010000015">
    <property type="protein sequence ID" value="KAJ1092929.1"/>
    <property type="molecule type" value="Genomic_DNA"/>
</dbReference>
<accession>A0AAV7LR98</accession>
<gene>
    <name evidence="2" type="ORF">NDU88_006039</name>
</gene>
<name>A0AAV7LR98_PLEWA</name>
<reference evidence="2" key="1">
    <citation type="journal article" date="2022" name="bioRxiv">
        <title>Sequencing and chromosome-scale assembly of the giantPleurodeles waltlgenome.</title>
        <authorList>
            <person name="Brown T."/>
            <person name="Elewa A."/>
            <person name="Iarovenko S."/>
            <person name="Subramanian E."/>
            <person name="Araus A.J."/>
            <person name="Petzold A."/>
            <person name="Susuki M."/>
            <person name="Suzuki K.-i.T."/>
            <person name="Hayashi T."/>
            <person name="Toyoda A."/>
            <person name="Oliveira C."/>
            <person name="Osipova E."/>
            <person name="Leigh N.D."/>
            <person name="Simon A."/>
            <person name="Yun M.H."/>
        </authorList>
    </citation>
    <scope>NUCLEOTIDE SEQUENCE</scope>
    <source>
        <strain evidence="2">20211129_DDA</strain>
        <tissue evidence="2">Liver</tissue>
    </source>
</reference>
<keyword evidence="3" id="KW-1185">Reference proteome</keyword>
<comment type="caution">
    <text evidence="2">The sequence shown here is derived from an EMBL/GenBank/DDBJ whole genome shotgun (WGS) entry which is preliminary data.</text>
</comment>
<evidence type="ECO:0000313" key="2">
    <source>
        <dbReference type="EMBL" id="KAJ1092929.1"/>
    </source>
</evidence>
<protein>
    <submittedName>
        <fullName evidence="2">Uncharacterized protein</fullName>
    </submittedName>
</protein>
<evidence type="ECO:0000256" key="1">
    <source>
        <dbReference type="SAM" id="MobiDB-lite"/>
    </source>
</evidence>
<organism evidence="2 3">
    <name type="scientific">Pleurodeles waltl</name>
    <name type="common">Iberian ribbed newt</name>
    <dbReference type="NCBI Taxonomy" id="8319"/>
    <lineage>
        <taxon>Eukaryota</taxon>
        <taxon>Metazoa</taxon>
        <taxon>Chordata</taxon>
        <taxon>Craniata</taxon>
        <taxon>Vertebrata</taxon>
        <taxon>Euteleostomi</taxon>
        <taxon>Amphibia</taxon>
        <taxon>Batrachia</taxon>
        <taxon>Caudata</taxon>
        <taxon>Salamandroidea</taxon>
        <taxon>Salamandridae</taxon>
        <taxon>Pleurodelinae</taxon>
        <taxon>Pleurodeles</taxon>
    </lineage>
</organism>
<evidence type="ECO:0000313" key="3">
    <source>
        <dbReference type="Proteomes" id="UP001066276"/>
    </source>
</evidence>
<dbReference type="Proteomes" id="UP001066276">
    <property type="component" value="Chromosome 11"/>
</dbReference>
<feature type="region of interest" description="Disordered" evidence="1">
    <location>
        <begin position="82"/>
        <end position="101"/>
    </location>
</feature>
<feature type="compositionally biased region" description="Polar residues" evidence="1">
    <location>
        <begin position="20"/>
        <end position="34"/>
    </location>
</feature>